<dbReference type="EMBL" id="CP095074">
    <property type="protein sequence ID" value="UOQ93390.1"/>
    <property type="molecule type" value="Genomic_DNA"/>
</dbReference>
<evidence type="ECO:0000256" key="1">
    <source>
        <dbReference type="SAM" id="MobiDB-lite"/>
    </source>
</evidence>
<dbReference type="Gene3D" id="2.40.50.140">
    <property type="entry name" value="Nucleic acid-binding proteins"/>
    <property type="match status" value="1"/>
</dbReference>
<evidence type="ECO:0000313" key="2">
    <source>
        <dbReference type="EMBL" id="UOQ93390.1"/>
    </source>
</evidence>
<accession>A0ABY4GZP2</accession>
<dbReference type="InterPro" id="IPR022595">
    <property type="entry name" value="Enc34_ssDNA-bd"/>
</dbReference>
<dbReference type="Pfam" id="PF10991">
    <property type="entry name" value="Enc34_ssDNA-bd"/>
    <property type="match status" value="1"/>
</dbReference>
<organism evidence="2 3">
    <name type="scientific">Halobacillus shinanisalinarum</name>
    <dbReference type="NCBI Taxonomy" id="2932258"/>
    <lineage>
        <taxon>Bacteria</taxon>
        <taxon>Bacillati</taxon>
        <taxon>Bacillota</taxon>
        <taxon>Bacilli</taxon>
        <taxon>Bacillales</taxon>
        <taxon>Bacillaceae</taxon>
        <taxon>Halobacillus</taxon>
    </lineage>
</organism>
<gene>
    <name evidence="2" type="ORF">MUO14_23975</name>
</gene>
<feature type="compositionally biased region" description="Acidic residues" evidence="1">
    <location>
        <begin position="173"/>
        <end position="189"/>
    </location>
</feature>
<dbReference type="InterPro" id="IPR012340">
    <property type="entry name" value="NA-bd_OB-fold"/>
</dbReference>
<feature type="region of interest" description="Disordered" evidence="1">
    <location>
        <begin position="161"/>
        <end position="189"/>
    </location>
</feature>
<feature type="region of interest" description="Disordered" evidence="1">
    <location>
        <begin position="64"/>
        <end position="87"/>
    </location>
</feature>
<dbReference type="Proteomes" id="UP000831880">
    <property type="component" value="Chromosome"/>
</dbReference>
<sequence>MAKLNETKVVTNEARFSYTHVFEPHAIEGNDPKYSVAILIPKKDKETIECVEKAIEAAKQAGKSSKFSGKIPPTLKTPLRDGDEERPDDEAYQGHYFMNATSKTKPGLVKKGSAGLLEITDEAELYSGCYGKASVNFFPFNSNGNKGVACGLNNLLKTNDGEALAGKPNATDDFADELDGDDDDDDFLG</sequence>
<protein>
    <submittedName>
        <fullName evidence="2">DUF2815 family protein</fullName>
    </submittedName>
</protein>
<name>A0ABY4GZP2_9BACI</name>
<proteinExistence type="predicted"/>
<keyword evidence="3" id="KW-1185">Reference proteome</keyword>
<dbReference type="SUPFAM" id="SSF50249">
    <property type="entry name" value="Nucleic acid-binding proteins"/>
    <property type="match status" value="1"/>
</dbReference>
<reference evidence="2 3" key="1">
    <citation type="submission" date="2022-04" db="EMBL/GenBank/DDBJ databases">
        <title>Halobacillus sp. isolated from saltern.</title>
        <authorList>
            <person name="Won M."/>
            <person name="Lee C.-M."/>
            <person name="Woen H.-Y."/>
            <person name="Kwon S.-W."/>
        </authorList>
    </citation>
    <scope>NUCLEOTIDE SEQUENCE [LARGE SCALE GENOMIC DNA]</scope>
    <source>
        <strain evidence="2 3">SSTM10-2</strain>
    </source>
</reference>
<dbReference type="RefSeq" id="WP_244752990.1">
    <property type="nucleotide sequence ID" value="NZ_CP095074.1"/>
</dbReference>
<evidence type="ECO:0000313" key="3">
    <source>
        <dbReference type="Proteomes" id="UP000831880"/>
    </source>
</evidence>